<protein>
    <submittedName>
        <fullName evidence="7">Bifunctional metallophosphatase/5'-nucleotidase</fullName>
    </submittedName>
</protein>
<dbReference type="PRINTS" id="PR01607">
    <property type="entry name" value="APYRASEFAMLY"/>
</dbReference>
<keyword evidence="2" id="KW-0547">Nucleotide-binding</keyword>
<keyword evidence="4" id="KW-0472">Membrane</keyword>
<comment type="caution">
    <text evidence="7">The sequence shown here is derived from an EMBL/GenBank/DDBJ whole genome shotgun (WGS) entry which is preliminary data.</text>
</comment>
<dbReference type="Pfam" id="PF00149">
    <property type="entry name" value="Metallophos"/>
    <property type="match status" value="1"/>
</dbReference>
<keyword evidence="4" id="KW-1133">Transmembrane helix</keyword>
<evidence type="ECO:0000259" key="5">
    <source>
        <dbReference type="Pfam" id="PF00149"/>
    </source>
</evidence>
<dbReference type="SUPFAM" id="SSF55816">
    <property type="entry name" value="5'-nucleotidase (syn. UDP-sugar hydrolase), C-terminal domain"/>
    <property type="match status" value="1"/>
</dbReference>
<dbReference type="InterPro" id="IPR008334">
    <property type="entry name" value="5'-Nucleotdase_C"/>
</dbReference>
<dbReference type="SUPFAM" id="SSF56300">
    <property type="entry name" value="Metallo-dependent phosphatases"/>
    <property type="match status" value="1"/>
</dbReference>
<dbReference type="Gene3D" id="3.60.21.10">
    <property type="match status" value="1"/>
</dbReference>
<dbReference type="EMBL" id="JBHSBN010000006">
    <property type="protein sequence ID" value="MFC4106594.1"/>
    <property type="molecule type" value="Genomic_DNA"/>
</dbReference>
<reference evidence="8" key="1">
    <citation type="journal article" date="2019" name="Int. J. Syst. Evol. Microbiol.">
        <title>The Global Catalogue of Microorganisms (GCM) 10K type strain sequencing project: providing services to taxonomists for standard genome sequencing and annotation.</title>
        <authorList>
            <consortium name="The Broad Institute Genomics Platform"/>
            <consortium name="The Broad Institute Genome Sequencing Center for Infectious Disease"/>
            <person name="Wu L."/>
            <person name="Ma J."/>
        </authorList>
    </citation>
    <scope>NUCLEOTIDE SEQUENCE [LARGE SCALE GENOMIC DNA]</scope>
    <source>
        <strain evidence="8">2902at01</strain>
    </source>
</reference>
<keyword evidence="8" id="KW-1185">Reference proteome</keyword>
<organism evidence="7 8">
    <name type="scientific">Micromonospora zhanjiangensis</name>
    <dbReference type="NCBI Taxonomy" id="1522057"/>
    <lineage>
        <taxon>Bacteria</taxon>
        <taxon>Bacillati</taxon>
        <taxon>Actinomycetota</taxon>
        <taxon>Actinomycetes</taxon>
        <taxon>Micromonosporales</taxon>
        <taxon>Micromonosporaceae</taxon>
        <taxon>Micromonospora</taxon>
    </lineage>
</organism>
<proteinExistence type="inferred from homology"/>
<feature type="domain" description="5'-Nucleotidase C-terminal" evidence="6">
    <location>
        <begin position="337"/>
        <end position="505"/>
    </location>
</feature>
<dbReference type="InterPro" id="IPR004843">
    <property type="entry name" value="Calcineurin-like_PHP"/>
</dbReference>
<feature type="domain" description="Calcineurin-like phosphoesterase" evidence="5">
    <location>
        <begin position="37"/>
        <end position="261"/>
    </location>
</feature>
<evidence type="ECO:0000313" key="8">
    <source>
        <dbReference type="Proteomes" id="UP001595868"/>
    </source>
</evidence>
<feature type="compositionally biased region" description="Gly residues" evidence="3">
    <location>
        <begin position="552"/>
        <end position="570"/>
    </location>
</feature>
<evidence type="ECO:0000313" key="7">
    <source>
        <dbReference type="EMBL" id="MFC4106594.1"/>
    </source>
</evidence>
<dbReference type="Gene3D" id="3.90.780.10">
    <property type="entry name" value="5'-Nucleotidase, C-terminal domain"/>
    <property type="match status" value="1"/>
</dbReference>
<dbReference type="Pfam" id="PF02872">
    <property type="entry name" value="5_nucleotid_C"/>
    <property type="match status" value="1"/>
</dbReference>
<evidence type="ECO:0000256" key="1">
    <source>
        <dbReference type="ARBA" id="ARBA00022729"/>
    </source>
</evidence>
<dbReference type="Proteomes" id="UP001595868">
    <property type="component" value="Unassembled WGS sequence"/>
</dbReference>
<evidence type="ECO:0000256" key="3">
    <source>
        <dbReference type="SAM" id="MobiDB-lite"/>
    </source>
</evidence>
<comment type="similarity">
    <text evidence="2">Belongs to the 5'-nucleotidase family.</text>
</comment>
<dbReference type="RefSeq" id="WP_377544663.1">
    <property type="nucleotide sequence ID" value="NZ_JBHSBN010000006.1"/>
</dbReference>
<evidence type="ECO:0000256" key="4">
    <source>
        <dbReference type="SAM" id="Phobius"/>
    </source>
</evidence>
<dbReference type="InterPro" id="IPR006179">
    <property type="entry name" value="5_nucleotidase/apyrase"/>
</dbReference>
<feature type="chain" id="PRO_5044971375" evidence="2">
    <location>
        <begin position="30"/>
        <end position="610"/>
    </location>
</feature>
<dbReference type="PANTHER" id="PTHR11575">
    <property type="entry name" value="5'-NUCLEOTIDASE-RELATED"/>
    <property type="match status" value="1"/>
</dbReference>
<keyword evidence="4" id="KW-0812">Transmembrane</keyword>
<keyword evidence="2" id="KW-0378">Hydrolase</keyword>
<evidence type="ECO:0000259" key="6">
    <source>
        <dbReference type="Pfam" id="PF02872"/>
    </source>
</evidence>
<dbReference type="InterPro" id="IPR036907">
    <property type="entry name" value="5'-Nucleotdase_C_sf"/>
</dbReference>
<sequence length="610" mass="62351">MRLSPMRAVAAAGAATLTLLGAVPAPAQAAGTEVQLLGFNDFHGRLVAPVAGTGGAAQMAGMINKLKAENGNTLVLSAGDNIGASPFVSAVQNDEPTIDFLKKIRLDASAVGNHEFDRGFADLNDRVIPRGGFPYLAANVYRGGTPAPDRLDESAVFTVGGVKIGVVGVVTQETPSLVSPSGIQGLTFKDPTTEANRVAAKLRSEQNVAAVVLLVHEGAATAGTDAASCAAVANPGTAFGKIVTGAGAGIDAIISGHTHTPYNCSYDVPGLGHKRPVVQTGQYGDALDQIKLTVSGGKVTDATSAVLPIKGYPEDPDVAKLVADATKLADEKGKVKVGEITADIKRARTSTGDEDRGAESVLGNFIADVQLAGTKATNRGGAQIAFMNPGGLRADLLKGADGVVSYADAASVQPFANDVITKTYTGKEIKEVLEQQWQPAGASRPFLHLGVSKGFSYVYDPNGTAGNRVLADRIFLNGKVLDPNASYRVTVNSFLASGGDNFTALGGGTDRFATGDNDLTVLVDYFKANSPVTADTVERAYTVGQPGAPEPGTGGDGGTGDNGGTGGSDGGLPITGTPVTALVVVGLVLLIAGVVVFLVTCRRRIRLTVD</sequence>
<name>A0ABV8KKF1_9ACTN</name>
<dbReference type="PANTHER" id="PTHR11575:SF24">
    <property type="entry name" value="5'-NUCLEOTIDASE"/>
    <property type="match status" value="1"/>
</dbReference>
<feature type="region of interest" description="Disordered" evidence="3">
    <location>
        <begin position="543"/>
        <end position="571"/>
    </location>
</feature>
<feature type="transmembrane region" description="Helical" evidence="4">
    <location>
        <begin position="579"/>
        <end position="599"/>
    </location>
</feature>
<evidence type="ECO:0000256" key="2">
    <source>
        <dbReference type="RuleBase" id="RU362119"/>
    </source>
</evidence>
<dbReference type="InterPro" id="IPR029052">
    <property type="entry name" value="Metallo-depent_PP-like"/>
</dbReference>
<gene>
    <name evidence="7" type="ORF">ACFOX0_11680</name>
</gene>
<accession>A0ABV8KKF1</accession>
<keyword evidence="1 2" id="KW-0732">Signal</keyword>
<feature type="signal peptide" evidence="2">
    <location>
        <begin position="1"/>
        <end position="29"/>
    </location>
</feature>